<accession>A0ABW3IJW7</accession>
<name>A0ABW3IJW7_9RHOB</name>
<sequence>MQTNIRWIASAKASARTLDIQFPWERGARRAAWIAHRDGGVDVRQALSA</sequence>
<reference evidence="2" key="1">
    <citation type="journal article" date="2019" name="Int. J. Syst. Evol. Microbiol.">
        <title>The Global Catalogue of Microorganisms (GCM) 10K type strain sequencing project: providing services to taxonomists for standard genome sequencing and annotation.</title>
        <authorList>
            <consortium name="The Broad Institute Genomics Platform"/>
            <consortium name="The Broad Institute Genome Sequencing Center for Infectious Disease"/>
            <person name="Wu L."/>
            <person name="Ma J."/>
        </authorList>
    </citation>
    <scope>NUCLEOTIDE SEQUENCE [LARGE SCALE GENOMIC DNA]</scope>
    <source>
        <strain evidence="2">CCUG 60524</strain>
    </source>
</reference>
<evidence type="ECO:0000313" key="2">
    <source>
        <dbReference type="Proteomes" id="UP001597108"/>
    </source>
</evidence>
<protein>
    <submittedName>
        <fullName evidence="1">Uncharacterized protein</fullName>
    </submittedName>
</protein>
<comment type="caution">
    <text evidence="1">The sequence shown here is derived from an EMBL/GenBank/DDBJ whole genome shotgun (WGS) entry which is preliminary data.</text>
</comment>
<gene>
    <name evidence="1" type="ORF">ACFQ2S_00710</name>
</gene>
<dbReference type="RefSeq" id="WP_386071881.1">
    <property type="nucleotide sequence ID" value="NZ_JBHTJT010000002.1"/>
</dbReference>
<keyword evidence="2" id="KW-1185">Reference proteome</keyword>
<dbReference type="Proteomes" id="UP001597108">
    <property type="component" value="Unassembled WGS sequence"/>
</dbReference>
<dbReference type="EMBL" id="JBHTJT010000002">
    <property type="protein sequence ID" value="MFD0978165.1"/>
    <property type="molecule type" value="Genomic_DNA"/>
</dbReference>
<organism evidence="1 2">
    <name type="scientific">Tropicimonas aquimaris</name>
    <dbReference type="NCBI Taxonomy" id="914152"/>
    <lineage>
        <taxon>Bacteria</taxon>
        <taxon>Pseudomonadati</taxon>
        <taxon>Pseudomonadota</taxon>
        <taxon>Alphaproteobacteria</taxon>
        <taxon>Rhodobacterales</taxon>
        <taxon>Roseobacteraceae</taxon>
        <taxon>Tropicimonas</taxon>
    </lineage>
</organism>
<proteinExistence type="predicted"/>
<evidence type="ECO:0000313" key="1">
    <source>
        <dbReference type="EMBL" id="MFD0978165.1"/>
    </source>
</evidence>